<dbReference type="OrthoDB" id="9815856at2"/>
<keyword evidence="3" id="KW-0560">Oxidoreductase</keyword>
<proteinExistence type="predicted"/>
<dbReference type="SUPFAM" id="SSF51735">
    <property type="entry name" value="NAD(P)-binding Rossmann-fold domains"/>
    <property type="match status" value="1"/>
</dbReference>
<evidence type="ECO:0000256" key="1">
    <source>
        <dbReference type="ARBA" id="ARBA00005010"/>
    </source>
</evidence>
<feature type="domain" description="Siroheme synthase central" evidence="7">
    <location>
        <begin position="129"/>
        <end position="155"/>
    </location>
</feature>
<dbReference type="InterPro" id="IPR028161">
    <property type="entry name" value="Met8-like"/>
</dbReference>
<evidence type="ECO:0000259" key="7">
    <source>
        <dbReference type="Pfam" id="PF14824"/>
    </source>
</evidence>
<accession>A0A5Q4VE35</accession>
<protein>
    <recommendedName>
        <fullName evidence="2">precorrin-2 dehydrogenase</fullName>
        <ecNumber evidence="2">1.3.1.76</ecNumber>
    </recommendedName>
</protein>
<keyword evidence="9" id="KW-1185">Reference proteome</keyword>
<dbReference type="GO" id="GO:0004325">
    <property type="term" value="F:ferrochelatase activity"/>
    <property type="evidence" value="ECO:0007669"/>
    <property type="project" value="InterPro"/>
</dbReference>
<dbReference type="EMBL" id="VDMB01000005">
    <property type="protein sequence ID" value="TYT75186.1"/>
    <property type="molecule type" value="Genomic_DNA"/>
</dbReference>
<dbReference type="PANTHER" id="PTHR35330:SF1">
    <property type="entry name" value="SIROHEME BIOSYNTHESIS PROTEIN MET8"/>
    <property type="match status" value="1"/>
</dbReference>
<dbReference type="GO" id="GO:0019354">
    <property type="term" value="P:siroheme biosynthetic process"/>
    <property type="evidence" value="ECO:0007669"/>
    <property type="project" value="UniProtKB-UniPathway"/>
</dbReference>
<dbReference type="Pfam" id="PF13241">
    <property type="entry name" value="NAD_binding_7"/>
    <property type="match status" value="1"/>
</dbReference>
<dbReference type="AlphaFoldDB" id="A0A5Q4VE35"/>
<evidence type="ECO:0000313" key="9">
    <source>
        <dbReference type="Proteomes" id="UP000321899"/>
    </source>
</evidence>
<name>A0A5Q4VE35_9BACT</name>
<keyword evidence="5" id="KW-0627">Porphyrin biosynthesis</keyword>
<dbReference type="Gene3D" id="3.40.50.720">
    <property type="entry name" value="NAD(P)-binding Rossmann-like Domain"/>
    <property type="match status" value="1"/>
</dbReference>
<dbReference type="Proteomes" id="UP000321899">
    <property type="component" value="Unassembled WGS sequence"/>
</dbReference>
<comment type="pathway">
    <text evidence="1">Porphyrin-containing compound metabolism; siroheme biosynthesis; sirohydrochlorin from precorrin-2: step 1/1.</text>
</comment>
<dbReference type="EC" id="1.3.1.76" evidence="2"/>
<comment type="catalytic activity">
    <reaction evidence="6">
        <text>precorrin-2 + NAD(+) = sirohydrochlorin + NADH + 2 H(+)</text>
        <dbReference type="Rhea" id="RHEA:15613"/>
        <dbReference type="ChEBI" id="CHEBI:15378"/>
        <dbReference type="ChEBI" id="CHEBI:57540"/>
        <dbReference type="ChEBI" id="CHEBI:57945"/>
        <dbReference type="ChEBI" id="CHEBI:58351"/>
        <dbReference type="ChEBI" id="CHEBI:58827"/>
        <dbReference type="EC" id="1.3.1.76"/>
    </reaction>
</comment>
<dbReference type="InterPro" id="IPR036291">
    <property type="entry name" value="NAD(P)-bd_dom_sf"/>
</dbReference>
<comment type="caution">
    <text evidence="8">The sequence shown here is derived from an EMBL/GenBank/DDBJ whole genome shotgun (WGS) entry which is preliminary data.</text>
</comment>
<dbReference type="GO" id="GO:0043115">
    <property type="term" value="F:precorrin-2 dehydrogenase activity"/>
    <property type="evidence" value="ECO:0007669"/>
    <property type="project" value="UniProtKB-EC"/>
</dbReference>
<dbReference type="InterPro" id="IPR042518">
    <property type="entry name" value="SirC_C"/>
</dbReference>
<dbReference type="Gene3D" id="1.10.8.610">
    <property type="entry name" value="SirC, precorrin-2 dehydrogenase, C-terminal helical domain-like"/>
    <property type="match status" value="1"/>
</dbReference>
<dbReference type="Pfam" id="PF14824">
    <property type="entry name" value="Sirohm_synth_M"/>
    <property type="match status" value="1"/>
</dbReference>
<dbReference type="NCBIfam" id="TIGR01470">
    <property type="entry name" value="cysG_Nterm"/>
    <property type="match status" value="1"/>
</dbReference>
<evidence type="ECO:0000256" key="3">
    <source>
        <dbReference type="ARBA" id="ARBA00023002"/>
    </source>
</evidence>
<evidence type="ECO:0000256" key="2">
    <source>
        <dbReference type="ARBA" id="ARBA00012400"/>
    </source>
</evidence>
<reference evidence="8 9" key="1">
    <citation type="submission" date="2019-06" db="EMBL/GenBank/DDBJ databases">
        <title>Desulfobotulus mexicanus sp. nov., a novel sulfate-reducing bacterium isolated from the sediment of an alkaline crater lake in Mexico.</title>
        <authorList>
            <person name="Hirschler-Rea A."/>
        </authorList>
    </citation>
    <scope>NUCLEOTIDE SEQUENCE [LARGE SCALE GENOMIC DNA]</scope>
    <source>
        <strain evidence="8 9">PAR22N</strain>
    </source>
</reference>
<keyword evidence="4" id="KW-0520">NAD</keyword>
<dbReference type="InterPro" id="IPR006367">
    <property type="entry name" value="Sirohaem_synthase_N"/>
</dbReference>
<dbReference type="UniPathway" id="UPA00262">
    <property type="reaction ID" value="UER00222"/>
</dbReference>
<evidence type="ECO:0000256" key="5">
    <source>
        <dbReference type="ARBA" id="ARBA00023244"/>
    </source>
</evidence>
<evidence type="ECO:0000256" key="6">
    <source>
        <dbReference type="ARBA" id="ARBA00047561"/>
    </source>
</evidence>
<sequence length="250" mass="27428">MEKYEFYGESFLSYPVFLNIKDLPCLVVGGGRVGLRKTLGLVDAGARVRVIEPRPSENLLEMEKNGQVQIKAAEFVPEDLGGMRLVFAATQKAEVNALVAQEAGKLGIWCNIADDPSGSDFFLPALVKRGDLMLAISTGGKSPALARKLRMDLEKIFDAAYLPFLELMGRLREILLAEGHDPEGHRDLFRSLVEGPLLEYIRMEDMETVALLLEPIAGADAMALAVSVIKEHPARKSPEKGECFPEKEGS</sequence>
<organism evidence="8 9">
    <name type="scientific">Desulfobotulus mexicanus</name>
    <dbReference type="NCBI Taxonomy" id="2586642"/>
    <lineage>
        <taxon>Bacteria</taxon>
        <taxon>Pseudomonadati</taxon>
        <taxon>Thermodesulfobacteriota</taxon>
        <taxon>Desulfobacteria</taxon>
        <taxon>Desulfobacterales</taxon>
        <taxon>Desulfobacteraceae</taxon>
        <taxon>Desulfobotulus</taxon>
    </lineage>
</organism>
<evidence type="ECO:0000313" key="8">
    <source>
        <dbReference type="EMBL" id="TYT75186.1"/>
    </source>
</evidence>
<gene>
    <name evidence="8" type="ORF">FIM25_05600</name>
</gene>
<dbReference type="SUPFAM" id="SSF75615">
    <property type="entry name" value="Siroheme synthase middle domains-like"/>
    <property type="match status" value="1"/>
</dbReference>
<dbReference type="InterPro" id="IPR028281">
    <property type="entry name" value="Sirohaem_synthase_central"/>
</dbReference>
<dbReference type="PANTHER" id="PTHR35330">
    <property type="entry name" value="SIROHEME BIOSYNTHESIS PROTEIN MET8"/>
    <property type="match status" value="1"/>
</dbReference>
<evidence type="ECO:0000256" key="4">
    <source>
        <dbReference type="ARBA" id="ARBA00023027"/>
    </source>
</evidence>